<dbReference type="InterPro" id="IPR006076">
    <property type="entry name" value="FAD-dep_OxRdtase"/>
</dbReference>
<evidence type="ECO:0000313" key="4">
    <source>
        <dbReference type="EMBL" id="TCT03081.1"/>
    </source>
</evidence>
<dbReference type="Proteomes" id="UP000295525">
    <property type="component" value="Unassembled WGS sequence"/>
</dbReference>
<dbReference type="RefSeq" id="WP_132584657.1">
    <property type="nucleotide sequence ID" value="NZ_SMAJ01000016.1"/>
</dbReference>
<keyword evidence="5" id="KW-1185">Reference proteome</keyword>
<evidence type="ECO:0000256" key="1">
    <source>
        <dbReference type="ARBA" id="ARBA00023002"/>
    </source>
</evidence>
<evidence type="ECO:0000313" key="5">
    <source>
        <dbReference type="Proteomes" id="UP000295525"/>
    </source>
</evidence>
<keyword evidence="2" id="KW-1133">Transmembrane helix</keyword>
<gene>
    <name evidence="4" type="ORF">EDC26_11648</name>
</gene>
<dbReference type="OrthoDB" id="9805337at2"/>
<proteinExistence type="predicted"/>
<comment type="caution">
    <text evidence="4">The sequence shown here is derived from an EMBL/GenBank/DDBJ whole genome shotgun (WGS) entry which is preliminary data.</text>
</comment>
<dbReference type="InterPro" id="IPR036188">
    <property type="entry name" value="FAD/NAD-bd_sf"/>
</dbReference>
<accession>A0A4R3LRY3</accession>
<reference evidence="4 5" key="1">
    <citation type="submission" date="2019-03" db="EMBL/GenBank/DDBJ databases">
        <title>Genomic Encyclopedia of Type Strains, Phase IV (KMG-IV): sequencing the most valuable type-strain genomes for metagenomic binning, comparative biology and taxonomic classification.</title>
        <authorList>
            <person name="Goeker M."/>
        </authorList>
    </citation>
    <scope>NUCLEOTIDE SEQUENCE [LARGE SCALE GENOMIC DNA]</scope>
    <source>
        <strain evidence="4 5">DSM 24591</strain>
    </source>
</reference>
<sequence>MTLKTVRDIDTLVVGGGVVGMAIAYGLVTSGERVRLLDEGDDAFRAARGNFGLVWASGKGLGNIDYARWSRAAAQCWPVFAQELAALTGIDLQLSQIGGLTMCLDEQDLARRVSDHELLRDAIGGHYPYEVLDSRTLREMEPFVGSEVIGAIFTPLDGHVSPLRLLLSLVQGFKLRGGEMTAGVHCERIEHRRGAFHVWAGGTEHVAGRVVLAAGLGNRGLAPMVGLRAPVMPNRGQIVVTERVQSFLRHPSLIVRQTADGVVQIGDSHEDVGLNDGTTVKQVAHIARQAIRHFPILANVNAVRAWGALRVMTPDGFPIYQASSDCPGAFLVTCHSGITLASMHAGSLVNWMRSGVEPSDIKTFKSERFDV</sequence>
<dbReference type="SUPFAM" id="SSF54373">
    <property type="entry name" value="FAD-linked reductases, C-terminal domain"/>
    <property type="match status" value="1"/>
</dbReference>
<dbReference type="PANTHER" id="PTHR13847">
    <property type="entry name" value="SARCOSINE DEHYDROGENASE-RELATED"/>
    <property type="match status" value="1"/>
</dbReference>
<name>A0A4R3LRY3_9BURK</name>
<protein>
    <submittedName>
        <fullName evidence="4">Glycine/D-amino acid oxidase-like deaminating enzyme</fullName>
    </submittedName>
</protein>
<dbReference type="Gene3D" id="3.30.9.10">
    <property type="entry name" value="D-Amino Acid Oxidase, subunit A, domain 2"/>
    <property type="match status" value="1"/>
</dbReference>
<dbReference type="GO" id="GO:0005737">
    <property type="term" value="C:cytoplasm"/>
    <property type="evidence" value="ECO:0007669"/>
    <property type="project" value="TreeGrafter"/>
</dbReference>
<dbReference type="SUPFAM" id="SSF51905">
    <property type="entry name" value="FAD/NAD(P)-binding domain"/>
    <property type="match status" value="1"/>
</dbReference>
<evidence type="ECO:0000256" key="2">
    <source>
        <dbReference type="SAM" id="Phobius"/>
    </source>
</evidence>
<dbReference type="Gene3D" id="3.50.50.60">
    <property type="entry name" value="FAD/NAD(P)-binding domain"/>
    <property type="match status" value="1"/>
</dbReference>
<dbReference type="GO" id="GO:0016491">
    <property type="term" value="F:oxidoreductase activity"/>
    <property type="evidence" value="ECO:0007669"/>
    <property type="project" value="UniProtKB-KW"/>
</dbReference>
<dbReference type="Pfam" id="PF01266">
    <property type="entry name" value="DAO"/>
    <property type="match status" value="1"/>
</dbReference>
<dbReference type="AlphaFoldDB" id="A0A4R3LRY3"/>
<feature type="domain" description="FAD dependent oxidoreductase" evidence="3">
    <location>
        <begin position="10"/>
        <end position="345"/>
    </location>
</feature>
<evidence type="ECO:0000259" key="3">
    <source>
        <dbReference type="Pfam" id="PF01266"/>
    </source>
</evidence>
<feature type="transmembrane region" description="Helical" evidence="2">
    <location>
        <begin position="12"/>
        <end position="28"/>
    </location>
</feature>
<keyword evidence="1" id="KW-0560">Oxidoreductase</keyword>
<dbReference type="EMBL" id="SMAJ01000016">
    <property type="protein sequence ID" value="TCT03081.1"/>
    <property type="molecule type" value="Genomic_DNA"/>
</dbReference>
<organism evidence="4 5">
    <name type="scientific">Paralcaligenes ureilyticus</name>
    <dbReference type="NCBI Taxonomy" id="627131"/>
    <lineage>
        <taxon>Bacteria</taxon>
        <taxon>Pseudomonadati</taxon>
        <taxon>Pseudomonadota</taxon>
        <taxon>Betaproteobacteria</taxon>
        <taxon>Burkholderiales</taxon>
        <taxon>Alcaligenaceae</taxon>
        <taxon>Paralcaligenes</taxon>
    </lineage>
</organism>
<keyword evidence="2" id="KW-0812">Transmembrane</keyword>
<keyword evidence="2" id="KW-0472">Membrane</keyword>